<name>A0A1V9Z783_9STRA</name>
<dbReference type="InterPro" id="IPR036621">
    <property type="entry name" value="Anticodon-bd_dom_sf"/>
</dbReference>
<dbReference type="Gene3D" id="3.40.50.800">
    <property type="entry name" value="Anticodon-binding domain"/>
    <property type="match status" value="1"/>
</dbReference>
<dbReference type="PANTHER" id="PTHR43707:SF1">
    <property type="entry name" value="HISTIDINE--TRNA LIGASE, MITOCHONDRIAL-RELATED"/>
    <property type="match status" value="1"/>
</dbReference>
<dbReference type="InterPro" id="IPR033656">
    <property type="entry name" value="HisRS_anticodon"/>
</dbReference>
<gene>
    <name evidence="13" type="ORF">THRCLA_08327</name>
</gene>
<keyword evidence="11" id="KW-1133">Transmembrane helix</keyword>
<dbReference type="SUPFAM" id="SSF55681">
    <property type="entry name" value="Class II aaRS and biotin synthetases"/>
    <property type="match status" value="1"/>
</dbReference>
<dbReference type="EC" id="6.1.1.21" evidence="2"/>
<feature type="region of interest" description="Disordered" evidence="10">
    <location>
        <begin position="180"/>
        <end position="229"/>
    </location>
</feature>
<sequence>MNGSMYRPTASPHLLAFDPATVFRSTYQRNNKKGGQKNLRCFPNCCQGMHANTGFCGGPVAVRLEQKDKKVLLFAEFVPRFKDLPQATMTIGERYTLELLKEKSNKERDPLVPYFAGHNMQTAYYFNPSKKGWHYGWMSNKHTSDREHVLIVHLLEEIDDTYAVCIDSLASPPFTVHCRRRSKVDSPPAGGTSPSVSSPATSSASSKKRPLATYSSASPTSPSSDEDAIHTKRQMISIDEKQEVPEDDDSLGLDTLFQEEVLDLITSSTPSFNFGLPMQVPTPAFTFSFVPVPAPTNKTLWDTLLEDEDDSELLAGILPSTSTPSAPPMYPRNQVNFPMLRNSAPRRQPRASARIAAAIPIDLKHPNGQPPVDFKFNQNQYPIPQPNAPVPSPPSTAIQMPVERRCSRSRGDSSAMEGRCSRYDGHPAKKGCCLLWNFVQLVFCLTMFIHFCGHIFYPGINFASEVNPKSSLIQYLVDCPPPSTNCLRDGFGLSELTTCVSHIADRCAKENTSEIVMYFIDGNNTQINCAGMDTCASQLSLYHEPKHQNHNESFHGFQSLEAFKRHKEGFHQENDEFYMGMQHRFVMFMGICTLISFLAMQRSFRKFLKRFKAMRGHHHRRHHPDEHIAYFEIVIILPLIMLFNKILNCIPDLRQLNKIKNTVTLWYQSDINWKLMKKALNIASVRGTRDLWPNELQKHLLVTNELAKMAQRYGFAPVQTPTMESTDLFHRSLGDGSDIVMKEMYTFQDNSQNSITLRPEGTAGVIRSMISSGLQYTLPHKVYYQGSMFRYERPQRGRYREFQQFGVEYIGSAGPSSDIEVISLARDSLERIGLVNDVSLEINTLGCHDSRQRYRQVLEEFLGKYRAELSVDSQQRLDRKSVLRILDSKCEHDQEILQSAPRLQQHLSDDARKRFDDVLSNLAALGIECNLNDGLVRGLDYYSHTVFEFVEVKEDSSKGIAVLAGGCYDDLVSMLGGPATSCVGWAAGVERLCLLSTLKPPQSTTIAIVPVCAGDKIAIVRHEALRLAKALRDNGRIVHFCDAPNMKKQMKMADNFKCSYAILLGENEMNTGKVVIKHLQERKQQEVALADITSYLSSSTTIA</sequence>
<keyword evidence="7" id="KW-0030">Aminoacyl-tRNA synthetase</keyword>
<reference evidence="13 14" key="1">
    <citation type="journal article" date="2014" name="Genome Biol. Evol.">
        <title>The secreted proteins of Achlya hypogyna and Thraustotheca clavata identify the ancestral oomycete secretome and reveal gene acquisitions by horizontal gene transfer.</title>
        <authorList>
            <person name="Misner I."/>
            <person name="Blouin N."/>
            <person name="Leonard G."/>
            <person name="Richards T.A."/>
            <person name="Lane C.E."/>
        </authorList>
    </citation>
    <scope>NUCLEOTIDE SEQUENCE [LARGE SCALE GENOMIC DNA]</scope>
    <source>
        <strain evidence="13 14">ATCC 34112</strain>
    </source>
</reference>
<dbReference type="InterPro" id="IPR004516">
    <property type="entry name" value="HisRS/HisZ"/>
</dbReference>
<comment type="catalytic activity">
    <reaction evidence="9">
        <text>tRNA(His) + L-histidine + ATP = L-histidyl-tRNA(His) + AMP + diphosphate + H(+)</text>
        <dbReference type="Rhea" id="RHEA:17313"/>
        <dbReference type="Rhea" id="RHEA-COMP:9665"/>
        <dbReference type="Rhea" id="RHEA-COMP:9689"/>
        <dbReference type="ChEBI" id="CHEBI:15378"/>
        <dbReference type="ChEBI" id="CHEBI:30616"/>
        <dbReference type="ChEBI" id="CHEBI:33019"/>
        <dbReference type="ChEBI" id="CHEBI:57595"/>
        <dbReference type="ChEBI" id="CHEBI:78442"/>
        <dbReference type="ChEBI" id="CHEBI:78527"/>
        <dbReference type="ChEBI" id="CHEBI:456215"/>
        <dbReference type="EC" id="6.1.1.21"/>
    </reaction>
</comment>
<keyword evidence="11" id="KW-0472">Membrane</keyword>
<dbReference type="CDD" id="cd00773">
    <property type="entry name" value="HisRS-like_core"/>
    <property type="match status" value="1"/>
</dbReference>
<keyword evidence="3" id="KW-0436">Ligase</keyword>
<evidence type="ECO:0000256" key="7">
    <source>
        <dbReference type="ARBA" id="ARBA00023146"/>
    </source>
</evidence>
<comment type="caution">
    <text evidence="13">The sequence shown here is derived from an EMBL/GenBank/DDBJ whole genome shotgun (WGS) entry which is preliminary data.</text>
</comment>
<evidence type="ECO:0000313" key="14">
    <source>
        <dbReference type="Proteomes" id="UP000243217"/>
    </source>
</evidence>
<dbReference type="GO" id="GO:0005737">
    <property type="term" value="C:cytoplasm"/>
    <property type="evidence" value="ECO:0007669"/>
    <property type="project" value="InterPro"/>
</dbReference>
<proteinExistence type="inferred from homology"/>
<dbReference type="PANTHER" id="PTHR43707">
    <property type="entry name" value="HISTIDYL-TRNA SYNTHETASE"/>
    <property type="match status" value="1"/>
</dbReference>
<evidence type="ECO:0000256" key="8">
    <source>
        <dbReference type="ARBA" id="ARBA00030619"/>
    </source>
</evidence>
<dbReference type="InterPro" id="IPR015807">
    <property type="entry name" value="His-tRNA-ligase"/>
</dbReference>
<evidence type="ECO:0000256" key="3">
    <source>
        <dbReference type="ARBA" id="ARBA00022598"/>
    </source>
</evidence>
<dbReference type="InterPro" id="IPR045864">
    <property type="entry name" value="aa-tRNA-synth_II/BPL/LPL"/>
</dbReference>
<dbReference type="EMBL" id="JNBS01002227">
    <property type="protein sequence ID" value="OQR93866.1"/>
    <property type="molecule type" value="Genomic_DNA"/>
</dbReference>
<evidence type="ECO:0000256" key="2">
    <source>
        <dbReference type="ARBA" id="ARBA00012815"/>
    </source>
</evidence>
<comment type="similarity">
    <text evidence="1">Belongs to the class-II aminoacyl-tRNA synthetase family.</text>
</comment>
<dbReference type="Pfam" id="PF13393">
    <property type="entry name" value="tRNA-synt_His"/>
    <property type="match status" value="1"/>
</dbReference>
<evidence type="ECO:0000313" key="13">
    <source>
        <dbReference type="EMBL" id="OQR93866.1"/>
    </source>
</evidence>
<organism evidence="13 14">
    <name type="scientific">Thraustotheca clavata</name>
    <dbReference type="NCBI Taxonomy" id="74557"/>
    <lineage>
        <taxon>Eukaryota</taxon>
        <taxon>Sar</taxon>
        <taxon>Stramenopiles</taxon>
        <taxon>Oomycota</taxon>
        <taxon>Saprolegniomycetes</taxon>
        <taxon>Saprolegniales</taxon>
        <taxon>Achlyaceae</taxon>
        <taxon>Thraustotheca</taxon>
    </lineage>
</organism>
<dbReference type="PROSITE" id="PS50862">
    <property type="entry name" value="AA_TRNA_LIGASE_II"/>
    <property type="match status" value="1"/>
</dbReference>
<dbReference type="Proteomes" id="UP000243217">
    <property type="component" value="Unassembled WGS sequence"/>
</dbReference>
<feature type="domain" description="Aminoacyl-transfer RNA synthetases class-II family profile" evidence="12">
    <location>
        <begin position="709"/>
        <end position="1010"/>
    </location>
</feature>
<dbReference type="InterPro" id="IPR004154">
    <property type="entry name" value="Anticodon-bd"/>
</dbReference>
<dbReference type="Pfam" id="PF03129">
    <property type="entry name" value="HGTP_anticodon"/>
    <property type="match status" value="1"/>
</dbReference>
<keyword evidence="4" id="KW-0547">Nucleotide-binding</keyword>
<accession>A0A1V9Z783</accession>
<evidence type="ECO:0000259" key="12">
    <source>
        <dbReference type="PROSITE" id="PS50862"/>
    </source>
</evidence>
<dbReference type="HAMAP" id="MF_00127">
    <property type="entry name" value="His_tRNA_synth"/>
    <property type="match status" value="1"/>
</dbReference>
<feature type="compositionally biased region" description="Low complexity" evidence="10">
    <location>
        <begin position="212"/>
        <end position="223"/>
    </location>
</feature>
<evidence type="ECO:0000256" key="1">
    <source>
        <dbReference type="ARBA" id="ARBA00008226"/>
    </source>
</evidence>
<dbReference type="SMR" id="A0A1V9Z783"/>
<protein>
    <recommendedName>
        <fullName evidence="2">histidine--tRNA ligase</fullName>
        <ecNumber evidence="2">6.1.1.21</ecNumber>
    </recommendedName>
    <alternativeName>
        <fullName evidence="8">Histidyl-tRNA synthetase</fullName>
    </alternativeName>
</protein>
<keyword evidence="11" id="KW-0812">Transmembrane</keyword>
<feature type="transmembrane region" description="Helical" evidence="11">
    <location>
        <begin position="585"/>
        <end position="604"/>
    </location>
</feature>
<keyword evidence="5" id="KW-0067">ATP-binding</keyword>
<keyword evidence="14" id="KW-1185">Reference proteome</keyword>
<dbReference type="STRING" id="74557.A0A1V9Z783"/>
<feature type="transmembrane region" description="Helical" evidence="11">
    <location>
        <begin position="628"/>
        <end position="647"/>
    </location>
</feature>
<dbReference type="InterPro" id="IPR006195">
    <property type="entry name" value="aa-tRNA-synth_II"/>
</dbReference>
<evidence type="ECO:0000256" key="6">
    <source>
        <dbReference type="ARBA" id="ARBA00022917"/>
    </source>
</evidence>
<evidence type="ECO:0000256" key="5">
    <source>
        <dbReference type="ARBA" id="ARBA00022840"/>
    </source>
</evidence>
<dbReference type="GO" id="GO:0006427">
    <property type="term" value="P:histidyl-tRNA aminoacylation"/>
    <property type="evidence" value="ECO:0007669"/>
    <property type="project" value="InterPro"/>
</dbReference>
<dbReference type="GO" id="GO:0004821">
    <property type="term" value="F:histidine-tRNA ligase activity"/>
    <property type="evidence" value="ECO:0007669"/>
    <property type="project" value="UniProtKB-EC"/>
</dbReference>
<evidence type="ECO:0000256" key="10">
    <source>
        <dbReference type="SAM" id="MobiDB-lite"/>
    </source>
</evidence>
<dbReference type="CDD" id="cd00859">
    <property type="entry name" value="HisRS_anticodon"/>
    <property type="match status" value="1"/>
</dbReference>
<evidence type="ECO:0000256" key="4">
    <source>
        <dbReference type="ARBA" id="ARBA00022741"/>
    </source>
</evidence>
<dbReference type="SUPFAM" id="SSF52954">
    <property type="entry name" value="Class II aaRS ABD-related"/>
    <property type="match status" value="1"/>
</dbReference>
<dbReference type="NCBIfam" id="TIGR00442">
    <property type="entry name" value="hisS"/>
    <property type="match status" value="1"/>
</dbReference>
<dbReference type="AlphaFoldDB" id="A0A1V9Z783"/>
<keyword evidence="6" id="KW-0648">Protein biosynthesis</keyword>
<evidence type="ECO:0000256" key="9">
    <source>
        <dbReference type="ARBA" id="ARBA00047639"/>
    </source>
</evidence>
<dbReference type="OrthoDB" id="1906957at2759"/>
<dbReference type="Gene3D" id="3.30.930.10">
    <property type="entry name" value="Bira Bifunctional Protein, Domain 2"/>
    <property type="match status" value="1"/>
</dbReference>
<dbReference type="InterPro" id="IPR041715">
    <property type="entry name" value="HisRS-like_core"/>
</dbReference>
<dbReference type="GO" id="GO:0005524">
    <property type="term" value="F:ATP binding"/>
    <property type="evidence" value="ECO:0007669"/>
    <property type="project" value="UniProtKB-KW"/>
</dbReference>
<feature type="compositionally biased region" description="Low complexity" evidence="10">
    <location>
        <begin position="186"/>
        <end position="205"/>
    </location>
</feature>
<evidence type="ECO:0000256" key="11">
    <source>
        <dbReference type="SAM" id="Phobius"/>
    </source>
</evidence>